<dbReference type="RefSeq" id="WP_136862408.1">
    <property type="nucleotide sequence ID" value="NZ_SWCJ01000003.1"/>
</dbReference>
<dbReference type="PROSITE" id="PS51257">
    <property type="entry name" value="PROKAR_LIPOPROTEIN"/>
    <property type="match status" value="1"/>
</dbReference>
<sequence>MKNLIAGLLILVMAGCTSTRQIDSSQVEYSSIAQVVEVGDEIEVVTLTGEQLTLVVDALDEHSLSGSGTQIEFADIAEIKKEEVSVFKTTALVVGTSLGALAIYGMIITLSLFASL</sequence>
<gene>
    <name evidence="2" type="ORF">FCL42_05575</name>
</gene>
<protein>
    <submittedName>
        <fullName evidence="2">Uncharacterized protein</fullName>
    </submittedName>
</protein>
<dbReference type="Proteomes" id="UP000305675">
    <property type="component" value="Unassembled WGS sequence"/>
</dbReference>
<keyword evidence="1" id="KW-0812">Transmembrane</keyword>
<proteinExistence type="predicted"/>
<keyword evidence="3" id="KW-1185">Reference proteome</keyword>
<feature type="transmembrane region" description="Helical" evidence="1">
    <location>
        <begin position="91"/>
        <end position="114"/>
    </location>
</feature>
<organism evidence="2 3">
    <name type="scientific">Ferrimonas aestuarii</name>
    <dbReference type="NCBI Taxonomy" id="2569539"/>
    <lineage>
        <taxon>Bacteria</taxon>
        <taxon>Pseudomonadati</taxon>
        <taxon>Pseudomonadota</taxon>
        <taxon>Gammaproteobacteria</taxon>
        <taxon>Alteromonadales</taxon>
        <taxon>Ferrimonadaceae</taxon>
        <taxon>Ferrimonas</taxon>
    </lineage>
</organism>
<name>A0A4V6WMT4_9GAMM</name>
<dbReference type="OrthoDB" id="9874171at2"/>
<dbReference type="AlphaFoldDB" id="A0A4V6WMT4"/>
<comment type="caution">
    <text evidence="2">The sequence shown here is derived from an EMBL/GenBank/DDBJ whole genome shotgun (WGS) entry which is preliminary data.</text>
</comment>
<reference evidence="2 3" key="1">
    <citation type="submission" date="2019-04" db="EMBL/GenBank/DDBJ databases">
        <authorList>
            <person name="Hwang J.C."/>
        </authorList>
    </citation>
    <scope>NUCLEOTIDE SEQUENCE [LARGE SCALE GENOMIC DNA]</scope>
    <source>
        <strain evidence="2 3">IMCC35002</strain>
    </source>
</reference>
<accession>A0A4V6WMT4</accession>
<evidence type="ECO:0000313" key="3">
    <source>
        <dbReference type="Proteomes" id="UP000305675"/>
    </source>
</evidence>
<dbReference type="EMBL" id="SWCJ01000003">
    <property type="protein sequence ID" value="TKB56604.1"/>
    <property type="molecule type" value="Genomic_DNA"/>
</dbReference>
<evidence type="ECO:0000313" key="2">
    <source>
        <dbReference type="EMBL" id="TKB56604.1"/>
    </source>
</evidence>
<keyword evidence="1" id="KW-1133">Transmembrane helix</keyword>
<evidence type="ECO:0000256" key="1">
    <source>
        <dbReference type="SAM" id="Phobius"/>
    </source>
</evidence>
<keyword evidence="1" id="KW-0472">Membrane</keyword>